<keyword evidence="3" id="KW-0479">Metal-binding</keyword>
<dbReference type="GO" id="GO:0004497">
    <property type="term" value="F:monooxygenase activity"/>
    <property type="evidence" value="ECO:0007669"/>
    <property type="project" value="UniProtKB-ARBA"/>
</dbReference>
<comment type="cofactor">
    <cofactor evidence="1">
        <name>Fe cation</name>
        <dbReference type="ChEBI" id="CHEBI:24875"/>
    </cofactor>
</comment>
<dbReference type="Proteomes" id="UP000533598">
    <property type="component" value="Unassembled WGS sequence"/>
</dbReference>
<dbReference type="InterPro" id="IPR017941">
    <property type="entry name" value="Rieske_2Fe-2S"/>
</dbReference>
<dbReference type="AlphaFoldDB" id="A0A7W7FV43"/>
<keyword evidence="2" id="KW-0001">2Fe-2S</keyword>
<comment type="caution">
    <text evidence="8">The sequence shown here is derived from an EMBL/GenBank/DDBJ whole genome shotgun (WGS) entry which is preliminary data.</text>
</comment>
<dbReference type="Pfam" id="PF00355">
    <property type="entry name" value="Rieske"/>
    <property type="match status" value="1"/>
</dbReference>
<dbReference type="InterPro" id="IPR001663">
    <property type="entry name" value="Rng_hydr_dOase-A"/>
</dbReference>
<dbReference type="InterPro" id="IPR036922">
    <property type="entry name" value="Rieske_2Fe-2S_sf"/>
</dbReference>
<dbReference type="GO" id="GO:0051537">
    <property type="term" value="F:2 iron, 2 sulfur cluster binding"/>
    <property type="evidence" value="ECO:0007669"/>
    <property type="project" value="UniProtKB-KW"/>
</dbReference>
<dbReference type="GO" id="GO:0005506">
    <property type="term" value="F:iron ion binding"/>
    <property type="evidence" value="ECO:0007669"/>
    <property type="project" value="InterPro"/>
</dbReference>
<dbReference type="PANTHER" id="PTHR43756:SF5">
    <property type="entry name" value="CHOLINE MONOOXYGENASE, CHLOROPLASTIC"/>
    <property type="match status" value="1"/>
</dbReference>
<proteinExistence type="predicted"/>
<dbReference type="GO" id="GO:0016705">
    <property type="term" value="F:oxidoreductase activity, acting on paired donors, with incorporation or reduction of molecular oxygen"/>
    <property type="evidence" value="ECO:0007669"/>
    <property type="project" value="UniProtKB-ARBA"/>
</dbReference>
<feature type="domain" description="Rieske" evidence="7">
    <location>
        <begin position="37"/>
        <end position="146"/>
    </location>
</feature>
<evidence type="ECO:0000256" key="6">
    <source>
        <dbReference type="ARBA" id="ARBA00023014"/>
    </source>
</evidence>
<evidence type="ECO:0000256" key="2">
    <source>
        <dbReference type="ARBA" id="ARBA00022714"/>
    </source>
</evidence>
<dbReference type="Gene3D" id="2.102.10.10">
    <property type="entry name" value="Rieske [2Fe-2S] iron-sulphur domain"/>
    <property type="match status" value="1"/>
</dbReference>
<name>A0A7W7FV43_9PSEU</name>
<evidence type="ECO:0000313" key="8">
    <source>
        <dbReference type="EMBL" id="MBB4678892.1"/>
    </source>
</evidence>
<dbReference type="Gene3D" id="3.90.380.10">
    <property type="entry name" value="Naphthalene 1,2-dioxygenase Alpha Subunit, Chain A, domain 1"/>
    <property type="match status" value="2"/>
</dbReference>
<dbReference type="PROSITE" id="PS51296">
    <property type="entry name" value="RIESKE"/>
    <property type="match status" value="1"/>
</dbReference>
<dbReference type="SUPFAM" id="SSF50022">
    <property type="entry name" value="ISP domain"/>
    <property type="match status" value="1"/>
</dbReference>
<evidence type="ECO:0000256" key="1">
    <source>
        <dbReference type="ARBA" id="ARBA00001962"/>
    </source>
</evidence>
<keyword evidence="5" id="KW-0408">Iron</keyword>
<dbReference type="CDD" id="cd08884">
    <property type="entry name" value="RHO_alpha_C_GbcA-like"/>
    <property type="match status" value="1"/>
</dbReference>
<dbReference type="RefSeq" id="WP_185004700.1">
    <property type="nucleotide sequence ID" value="NZ_BAAAUI010000070.1"/>
</dbReference>
<dbReference type="EMBL" id="JACHMH010000001">
    <property type="protein sequence ID" value="MBB4678892.1"/>
    <property type="molecule type" value="Genomic_DNA"/>
</dbReference>
<protein>
    <submittedName>
        <fullName evidence="8">Rieske 2Fe-2S family protein</fullName>
    </submittedName>
</protein>
<dbReference type="CDD" id="cd03469">
    <property type="entry name" value="Rieske_RO_Alpha_N"/>
    <property type="match status" value="1"/>
</dbReference>
<evidence type="ECO:0000313" key="9">
    <source>
        <dbReference type="Proteomes" id="UP000533598"/>
    </source>
</evidence>
<organism evidence="8 9">
    <name type="scientific">Crossiella cryophila</name>
    <dbReference type="NCBI Taxonomy" id="43355"/>
    <lineage>
        <taxon>Bacteria</taxon>
        <taxon>Bacillati</taxon>
        <taxon>Actinomycetota</taxon>
        <taxon>Actinomycetes</taxon>
        <taxon>Pseudonocardiales</taxon>
        <taxon>Pseudonocardiaceae</taxon>
        <taxon>Crossiella</taxon>
    </lineage>
</organism>
<keyword evidence="6" id="KW-0411">Iron-sulfur</keyword>
<dbReference type="Pfam" id="PF00848">
    <property type="entry name" value="Ring_hydroxyl_A"/>
    <property type="match status" value="1"/>
</dbReference>
<accession>A0A7W7FV43</accession>
<gene>
    <name evidence="8" type="ORF">HNR67_005010</name>
</gene>
<keyword evidence="9" id="KW-1185">Reference proteome</keyword>
<keyword evidence="4" id="KW-0560">Oxidoreductase</keyword>
<sequence>MTTTGLPPSLLATLPGSAYTDQATFAAEQEKLFETMWFCAIRLSDLDGPGSFRTVQIGRESVIVTRNRAGQPRAFLNICRHRGARICTQEQGAVKRNFQCSYHAWTYDLDGKLIAAPNLTKMPDIDRVEYGLVTAHVREWLGYVWVCLAPEPPSFADTVQQAVTERLGSLAAIDSYTIDQLTVGRRIVYDVRANWKLIVENFMECYHCATIHPELTEVLPEFADGYAAQYYVGHGAEFGEEIQGFTVDGSPGFDPLPGLREDQDRRYYAITVKPQVFINLVPDHIIFHRMFPLAADRTVVECDWLYTNEVVAAGKDVSRSVELFHRVNEQDFEACERTQPAMSSRAYRGGGVLVPSEHHIGAFHQWVQAAIGNFPPISRASEATGIGDSACAQRED</sequence>
<dbReference type="SUPFAM" id="SSF55961">
    <property type="entry name" value="Bet v1-like"/>
    <property type="match status" value="1"/>
</dbReference>
<dbReference type="PANTHER" id="PTHR43756">
    <property type="entry name" value="CHOLINE MONOOXYGENASE, CHLOROPLASTIC"/>
    <property type="match status" value="1"/>
</dbReference>
<evidence type="ECO:0000256" key="5">
    <source>
        <dbReference type="ARBA" id="ARBA00023004"/>
    </source>
</evidence>
<dbReference type="PRINTS" id="PR00090">
    <property type="entry name" value="RNGDIOXGNASE"/>
</dbReference>
<evidence type="ECO:0000259" key="7">
    <source>
        <dbReference type="PROSITE" id="PS51296"/>
    </source>
</evidence>
<evidence type="ECO:0000256" key="4">
    <source>
        <dbReference type="ARBA" id="ARBA00023002"/>
    </source>
</evidence>
<evidence type="ECO:0000256" key="3">
    <source>
        <dbReference type="ARBA" id="ARBA00022723"/>
    </source>
</evidence>
<reference evidence="8 9" key="1">
    <citation type="submission" date="2020-08" db="EMBL/GenBank/DDBJ databases">
        <title>Sequencing the genomes of 1000 actinobacteria strains.</title>
        <authorList>
            <person name="Klenk H.-P."/>
        </authorList>
    </citation>
    <scope>NUCLEOTIDE SEQUENCE [LARGE SCALE GENOMIC DNA]</scope>
    <source>
        <strain evidence="8 9">DSM 44230</strain>
    </source>
</reference>
<dbReference type="InterPro" id="IPR015879">
    <property type="entry name" value="Ring_hydroxy_dOase_asu_C_dom"/>
</dbReference>